<comment type="subunit">
    <text evidence="11">DNA polymerase III contains a core (composed of alpha, epsilon and theta chains) that associates with a tau subunit. This core dimerizes to form the POLIII' complex. PolIII' associates with the gamma complex (composed of gamma, delta, delta', psi and chi chains) and with the beta chain to form the complete DNA polymerase III complex.</text>
</comment>
<dbReference type="Pfam" id="PF13177">
    <property type="entry name" value="DNA_pol3_delta2"/>
    <property type="match status" value="1"/>
</dbReference>
<dbReference type="InterPro" id="IPR003593">
    <property type="entry name" value="AAA+_ATPase"/>
</dbReference>
<evidence type="ECO:0000256" key="8">
    <source>
        <dbReference type="ARBA" id="ARBA00022840"/>
    </source>
</evidence>
<dbReference type="AlphaFoldDB" id="A0A2M7T7U8"/>
<evidence type="ECO:0000256" key="1">
    <source>
        <dbReference type="ARBA" id="ARBA00006360"/>
    </source>
</evidence>
<name>A0A2M7T7U8_9ACTN</name>
<dbReference type="Gene3D" id="1.10.8.60">
    <property type="match status" value="1"/>
</dbReference>
<feature type="domain" description="AAA+ ATPase" evidence="12">
    <location>
        <begin position="48"/>
        <end position="190"/>
    </location>
</feature>
<evidence type="ECO:0000259" key="12">
    <source>
        <dbReference type="SMART" id="SM00382"/>
    </source>
</evidence>
<dbReference type="RefSeq" id="WP_286677758.1">
    <property type="nucleotide sequence ID" value="NZ_MNXI01000031.1"/>
</dbReference>
<evidence type="ECO:0000256" key="7">
    <source>
        <dbReference type="ARBA" id="ARBA00022833"/>
    </source>
</evidence>
<accession>A0A2M7T7U8</accession>
<dbReference type="InterPro" id="IPR050238">
    <property type="entry name" value="DNA_Rep/Repair_Clamp_Loader"/>
</dbReference>
<organism evidence="13 14">
    <name type="scientific">Candidatus Aquicultor secundus</name>
    <dbReference type="NCBI Taxonomy" id="1973895"/>
    <lineage>
        <taxon>Bacteria</taxon>
        <taxon>Bacillati</taxon>
        <taxon>Actinomycetota</taxon>
        <taxon>Candidatus Aquicultoria</taxon>
        <taxon>Candidatus Aquicultorales</taxon>
        <taxon>Candidatus Aquicultoraceae</taxon>
        <taxon>Candidatus Aquicultor</taxon>
    </lineage>
</organism>
<evidence type="ECO:0000313" key="13">
    <source>
        <dbReference type="EMBL" id="PIZ37212.1"/>
    </source>
</evidence>
<dbReference type="EMBL" id="PFNG01000177">
    <property type="protein sequence ID" value="PIZ37212.1"/>
    <property type="molecule type" value="Genomic_DNA"/>
</dbReference>
<keyword evidence="5" id="KW-0479">Metal-binding</keyword>
<dbReference type="GO" id="GO:0005524">
    <property type="term" value="F:ATP binding"/>
    <property type="evidence" value="ECO:0007669"/>
    <property type="project" value="UniProtKB-KW"/>
</dbReference>
<dbReference type="GO" id="GO:0009360">
    <property type="term" value="C:DNA polymerase III complex"/>
    <property type="evidence" value="ECO:0007669"/>
    <property type="project" value="InterPro"/>
</dbReference>
<dbReference type="InterPro" id="IPR045085">
    <property type="entry name" value="HLD_clamp_pol_III_gamma_tau"/>
</dbReference>
<keyword evidence="3 11" id="KW-0548">Nucleotidyltransferase</keyword>
<protein>
    <recommendedName>
        <fullName evidence="11">DNA polymerase III subunit gamma/tau</fullName>
        <ecNumber evidence="11">2.7.7.7</ecNumber>
    </recommendedName>
</protein>
<dbReference type="PRINTS" id="PR00300">
    <property type="entry name" value="CLPPROTEASEA"/>
</dbReference>
<dbReference type="InterPro" id="IPR008921">
    <property type="entry name" value="DNA_pol3_clamp-load_cplx_C"/>
</dbReference>
<keyword evidence="8 11" id="KW-0067">ATP-binding</keyword>
<dbReference type="NCBIfam" id="NF004046">
    <property type="entry name" value="PRK05563.1"/>
    <property type="match status" value="1"/>
</dbReference>
<dbReference type="GO" id="GO:0003887">
    <property type="term" value="F:DNA-directed DNA polymerase activity"/>
    <property type="evidence" value="ECO:0007669"/>
    <property type="project" value="UniProtKB-KW"/>
</dbReference>
<dbReference type="PANTHER" id="PTHR11669">
    <property type="entry name" value="REPLICATION FACTOR C / DNA POLYMERASE III GAMMA-TAU SUBUNIT"/>
    <property type="match status" value="1"/>
</dbReference>
<dbReference type="GO" id="GO:0046872">
    <property type="term" value="F:metal ion binding"/>
    <property type="evidence" value="ECO:0007669"/>
    <property type="project" value="UniProtKB-KW"/>
</dbReference>
<keyword evidence="7" id="KW-0862">Zinc</keyword>
<evidence type="ECO:0000256" key="5">
    <source>
        <dbReference type="ARBA" id="ARBA00022723"/>
    </source>
</evidence>
<dbReference type="Gene3D" id="1.20.272.10">
    <property type="match status" value="1"/>
</dbReference>
<evidence type="ECO:0000256" key="4">
    <source>
        <dbReference type="ARBA" id="ARBA00022705"/>
    </source>
</evidence>
<dbReference type="GO" id="GO:0006261">
    <property type="term" value="P:DNA-templated DNA replication"/>
    <property type="evidence" value="ECO:0007669"/>
    <property type="project" value="TreeGrafter"/>
</dbReference>
<dbReference type="Pfam" id="PF22608">
    <property type="entry name" value="DNAX_ATPase_lid"/>
    <property type="match status" value="1"/>
</dbReference>
<proteinExistence type="inferred from homology"/>
<dbReference type="GO" id="GO:0003677">
    <property type="term" value="F:DNA binding"/>
    <property type="evidence" value="ECO:0007669"/>
    <property type="project" value="InterPro"/>
</dbReference>
<dbReference type="SMART" id="SM00382">
    <property type="entry name" value="AAA"/>
    <property type="match status" value="1"/>
</dbReference>
<keyword evidence="4 11" id="KW-0235">DNA replication</keyword>
<dbReference type="InterPro" id="IPR022754">
    <property type="entry name" value="DNA_pol_III_gamma-3"/>
</dbReference>
<evidence type="ECO:0000256" key="2">
    <source>
        <dbReference type="ARBA" id="ARBA00022679"/>
    </source>
</evidence>
<comment type="similarity">
    <text evidence="1 11">Belongs to the DnaX/STICHEL family.</text>
</comment>
<dbReference type="Proteomes" id="UP000230956">
    <property type="component" value="Unassembled WGS sequence"/>
</dbReference>
<keyword evidence="2 11" id="KW-0808">Transferase</keyword>
<sequence length="581" mass="63957">MFNQEPPEAKKVAYVSLYRKWRPQTFDEIAGQPHVIQTLKNAIEAGRIAHAYLFCGPRGTGKTTTARILAKAINCVKGPTPTPCNECDSCRSINDGSSIDVLELDAASNRRVEEIRDLLEKIPYSSTQGGKKVYIIDEVHMLTTESFNTLLKTLEEPPEHVVFVLATTEPHKVLPTILSRCQRFDFRRISVADIEARLRFVAEAEHIDIDESALFLIAHHAQGSLRDPLGVLDQLASFSKEKIESADVVALLGITDSELLLQFSDTLIKGDLGEGLLLIDGLIEKGFDLRQFIQDLLGHLRNLYLAQTVPDMRLAGVPDELKEKLIEQASRVNPRPLLFFINTLSDLYNQSRWATDMRLLFEIALFKMVKTGDDASIEGVMYRVERLENALAGGATAKDVPHRTPAKGQGMPAGAIVDMELVKRAWPQVLKIIKEKKRSRYDFFARAVLDRVEDGRLVLALKESDKAFVETPENLKLLRDVLKTASGVTIPIVCELAKEAANEATGGKANDGISSTVSGVASGATGGGAKTVAVTHTTAEDGLTPSDMIPADDYIKLVRDTFGAKIVEEISIEEIKNQEGT</sequence>
<dbReference type="FunFam" id="1.10.8.60:FF:000013">
    <property type="entry name" value="DNA polymerase III subunit gamma/tau"/>
    <property type="match status" value="1"/>
</dbReference>
<dbReference type="InterPro" id="IPR001270">
    <property type="entry name" value="ClpA/B"/>
</dbReference>
<keyword evidence="9 11" id="KW-0239">DNA-directed DNA polymerase</keyword>
<dbReference type="CDD" id="cd18137">
    <property type="entry name" value="HLD_clamp_pol_III_gamma_tau"/>
    <property type="match status" value="1"/>
</dbReference>
<dbReference type="Gene3D" id="3.40.50.300">
    <property type="entry name" value="P-loop containing nucleotide triphosphate hydrolases"/>
    <property type="match status" value="1"/>
</dbReference>
<evidence type="ECO:0000256" key="11">
    <source>
        <dbReference type="RuleBase" id="RU364063"/>
    </source>
</evidence>
<dbReference type="SUPFAM" id="SSF48019">
    <property type="entry name" value="post-AAA+ oligomerization domain-like"/>
    <property type="match status" value="1"/>
</dbReference>
<evidence type="ECO:0000256" key="10">
    <source>
        <dbReference type="ARBA" id="ARBA00049244"/>
    </source>
</evidence>
<comment type="function">
    <text evidence="11">DNA polymerase III is a complex, multichain enzyme responsible for most of the replicative synthesis in bacteria. This DNA polymerase also exhibits 3' to 5' exonuclease activity.</text>
</comment>
<comment type="caution">
    <text evidence="13">The sequence shown here is derived from an EMBL/GenBank/DDBJ whole genome shotgun (WGS) entry which is preliminary data.</text>
</comment>
<dbReference type="SUPFAM" id="SSF52540">
    <property type="entry name" value="P-loop containing nucleoside triphosphate hydrolases"/>
    <property type="match status" value="1"/>
</dbReference>
<dbReference type="CDD" id="cd00009">
    <property type="entry name" value="AAA"/>
    <property type="match status" value="1"/>
</dbReference>
<evidence type="ECO:0000256" key="6">
    <source>
        <dbReference type="ARBA" id="ARBA00022741"/>
    </source>
</evidence>
<dbReference type="InterPro" id="IPR027417">
    <property type="entry name" value="P-loop_NTPase"/>
</dbReference>
<evidence type="ECO:0000256" key="9">
    <source>
        <dbReference type="ARBA" id="ARBA00022932"/>
    </source>
</evidence>
<reference evidence="14" key="1">
    <citation type="submission" date="2017-09" db="EMBL/GenBank/DDBJ databases">
        <title>Depth-based differentiation of microbial function through sediment-hosted aquifers and enrichment of novel symbionts in the deep terrestrial subsurface.</title>
        <authorList>
            <person name="Probst A.J."/>
            <person name="Ladd B."/>
            <person name="Jarett J.K."/>
            <person name="Geller-Mcgrath D.E."/>
            <person name="Sieber C.M.K."/>
            <person name="Emerson J.B."/>
            <person name="Anantharaman K."/>
            <person name="Thomas B.C."/>
            <person name="Malmstrom R."/>
            <person name="Stieglmeier M."/>
            <person name="Klingl A."/>
            <person name="Woyke T."/>
            <person name="Ryan C.M."/>
            <person name="Banfield J.F."/>
        </authorList>
    </citation>
    <scope>NUCLEOTIDE SEQUENCE [LARGE SCALE GENOMIC DNA]</scope>
</reference>
<comment type="catalytic activity">
    <reaction evidence="10 11">
        <text>DNA(n) + a 2'-deoxyribonucleoside 5'-triphosphate = DNA(n+1) + diphosphate</text>
        <dbReference type="Rhea" id="RHEA:22508"/>
        <dbReference type="Rhea" id="RHEA-COMP:17339"/>
        <dbReference type="Rhea" id="RHEA-COMP:17340"/>
        <dbReference type="ChEBI" id="CHEBI:33019"/>
        <dbReference type="ChEBI" id="CHEBI:61560"/>
        <dbReference type="ChEBI" id="CHEBI:173112"/>
        <dbReference type="EC" id="2.7.7.7"/>
    </reaction>
</comment>
<dbReference type="EC" id="2.7.7.7" evidence="11"/>
<keyword evidence="6 11" id="KW-0547">Nucleotide-binding</keyword>
<dbReference type="InterPro" id="IPR012763">
    <property type="entry name" value="DNA_pol_III_sug/sutau_N"/>
</dbReference>
<dbReference type="Pfam" id="PF12169">
    <property type="entry name" value="DNA_pol3_gamma3"/>
    <property type="match status" value="1"/>
</dbReference>
<evidence type="ECO:0000313" key="14">
    <source>
        <dbReference type="Proteomes" id="UP000230956"/>
    </source>
</evidence>
<dbReference type="PANTHER" id="PTHR11669:SF0">
    <property type="entry name" value="PROTEIN STICHEL-LIKE 2"/>
    <property type="match status" value="1"/>
</dbReference>
<dbReference type="FunFam" id="3.40.50.300:FF:000014">
    <property type="entry name" value="DNA polymerase III subunit gamma/tau"/>
    <property type="match status" value="1"/>
</dbReference>
<gene>
    <name evidence="11" type="primary">dnaX</name>
    <name evidence="13" type="ORF">COY37_07495</name>
</gene>
<dbReference type="NCBIfam" id="TIGR02397">
    <property type="entry name" value="dnaX_nterm"/>
    <property type="match status" value="1"/>
</dbReference>
<evidence type="ECO:0000256" key="3">
    <source>
        <dbReference type="ARBA" id="ARBA00022695"/>
    </source>
</evidence>